<protein>
    <submittedName>
        <fullName evidence="2">Histidine phosphatase family protein</fullName>
    </submittedName>
</protein>
<gene>
    <name evidence="2" type="ORF">ACFHYO_05320</name>
</gene>
<evidence type="ECO:0000256" key="1">
    <source>
        <dbReference type="SAM" id="SignalP"/>
    </source>
</evidence>
<feature type="chain" id="PRO_5046162475" evidence="1">
    <location>
        <begin position="27"/>
        <end position="199"/>
    </location>
</feature>
<evidence type="ECO:0000313" key="2">
    <source>
        <dbReference type="EMBL" id="MFC0811535.1"/>
    </source>
</evidence>
<dbReference type="EMBL" id="JBHMQU010000019">
    <property type="protein sequence ID" value="MFC0811535.1"/>
    <property type="molecule type" value="Genomic_DNA"/>
</dbReference>
<dbReference type="SUPFAM" id="SSF53254">
    <property type="entry name" value="Phosphoglycerate mutase-like"/>
    <property type="match status" value="1"/>
</dbReference>
<keyword evidence="3" id="KW-1185">Reference proteome</keyword>
<comment type="caution">
    <text evidence="2">The sequence shown here is derived from an EMBL/GenBank/DDBJ whole genome shotgun (WGS) entry which is preliminary data.</text>
</comment>
<dbReference type="InterPro" id="IPR013078">
    <property type="entry name" value="His_Pase_superF_clade-1"/>
</dbReference>
<evidence type="ECO:0000313" key="3">
    <source>
        <dbReference type="Proteomes" id="UP001589920"/>
    </source>
</evidence>
<dbReference type="Pfam" id="PF00300">
    <property type="entry name" value="His_Phos_1"/>
    <property type="match status" value="1"/>
</dbReference>
<sequence>MHRRAFLIAASLSAPALMLPLGRALAALPDQRAQAALRRGAAVVYVRHGATTWSGVDQIEWPRDRQRLLSDLGQAQARNLGAAFTAQGWPVGDVLASPFARCVDMAQLAFGRVEPDPMLLGLLSQGEGTGERRAYSVRLVNTPPTNGNRVMVGHSSSISAATGASLREGGAAVMLPGEAGAELLATLTPEDIASLAGRR</sequence>
<dbReference type="Proteomes" id="UP001589920">
    <property type="component" value="Unassembled WGS sequence"/>
</dbReference>
<dbReference type="CDD" id="cd07040">
    <property type="entry name" value="HP"/>
    <property type="match status" value="1"/>
</dbReference>
<keyword evidence="1" id="KW-0732">Signal</keyword>
<dbReference type="InterPro" id="IPR029033">
    <property type="entry name" value="His_PPase_superfam"/>
</dbReference>
<organism evidence="2 3">
    <name type="scientific">Paracoccus panacisoli</name>
    <dbReference type="NCBI Taxonomy" id="1510163"/>
    <lineage>
        <taxon>Bacteria</taxon>
        <taxon>Pseudomonadati</taxon>
        <taxon>Pseudomonadota</taxon>
        <taxon>Alphaproteobacteria</taxon>
        <taxon>Rhodobacterales</taxon>
        <taxon>Paracoccaceae</taxon>
        <taxon>Paracoccus</taxon>
    </lineage>
</organism>
<accession>A0ABV6T2Q6</accession>
<proteinExistence type="predicted"/>
<reference evidence="2 3" key="1">
    <citation type="submission" date="2024-09" db="EMBL/GenBank/DDBJ databases">
        <authorList>
            <person name="Sun Q."/>
            <person name="Mori K."/>
        </authorList>
    </citation>
    <scope>NUCLEOTIDE SEQUENCE [LARGE SCALE GENOMIC DNA]</scope>
    <source>
        <strain evidence="2 3">KCTC 42086</strain>
    </source>
</reference>
<feature type="signal peptide" evidence="1">
    <location>
        <begin position="1"/>
        <end position="26"/>
    </location>
</feature>
<dbReference type="SMART" id="SM00855">
    <property type="entry name" value="PGAM"/>
    <property type="match status" value="1"/>
</dbReference>
<dbReference type="RefSeq" id="WP_394318888.1">
    <property type="nucleotide sequence ID" value="NZ_JBHMQU010000019.1"/>
</dbReference>
<dbReference type="Gene3D" id="3.40.50.1240">
    <property type="entry name" value="Phosphoglycerate mutase-like"/>
    <property type="match status" value="1"/>
</dbReference>
<name>A0ABV6T2Q6_9RHOB</name>